<dbReference type="Gene3D" id="2.70.98.30">
    <property type="entry name" value="Golgi alpha-mannosidase II, domain 4"/>
    <property type="match status" value="1"/>
</dbReference>
<keyword evidence="10" id="KW-0732">Signal</keyword>
<evidence type="ECO:0000256" key="3">
    <source>
        <dbReference type="ARBA" id="ARBA00012780"/>
    </source>
</evidence>
<evidence type="ECO:0000259" key="12">
    <source>
        <dbReference type="Pfam" id="PF17652"/>
    </source>
</evidence>
<dbReference type="InterPro" id="IPR005200">
    <property type="entry name" value="Endo-beta-glucanase"/>
</dbReference>
<evidence type="ECO:0000256" key="2">
    <source>
        <dbReference type="ARBA" id="ARBA00010730"/>
    </source>
</evidence>
<proteinExistence type="inferred from homology"/>
<protein>
    <recommendedName>
        <fullName evidence="3">glucan endo-1,3-beta-D-glucosidase</fullName>
        <ecNumber evidence="3">3.2.1.39</ecNumber>
    </recommendedName>
</protein>
<evidence type="ECO:0000256" key="8">
    <source>
        <dbReference type="ARBA" id="ARBA00023326"/>
    </source>
</evidence>
<evidence type="ECO:0000256" key="1">
    <source>
        <dbReference type="ARBA" id="ARBA00000382"/>
    </source>
</evidence>
<dbReference type="Pfam" id="PF17652">
    <property type="entry name" value="Glyco_hydro81C"/>
    <property type="match status" value="1"/>
</dbReference>
<accession>A0A3N4K489</accession>
<keyword evidence="8" id="KW-0624">Polysaccharide degradation</keyword>
<keyword evidence="6" id="KW-0326">Glycosidase</keyword>
<dbReference type="GO" id="GO:0042973">
    <property type="term" value="F:glucan endo-1,3-beta-D-glucosidase activity"/>
    <property type="evidence" value="ECO:0007669"/>
    <property type="project" value="UniProtKB-EC"/>
</dbReference>
<evidence type="ECO:0000256" key="5">
    <source>
        <dbReference type="ARBA" id="ARBA00023277"/>
    </source>
</evidence>
<evidence type="ECO:0000256" key="6">
    <source>
        <dbReference type="ARBA" id="ARBA00023295"/>
    </source>
</evidence>
<reference evidence="13 14" key="1">
    <citation type="journal article" date="2018" name="Nat. Ecol. Evol.">
        <title>Pezizomycetes genomes reveal the molecular basis of ectomycorrhizal truffle lifestyle.</title>
        <authorList>
            <person name="Murat C."/>
            <person name="Payen T."/>
            <person name="Noel B."/>
            <person name="Kuo A."/>
            <person name="Morin E."/>
            <person name="Chen J."/>
            <person name="Kohler A."/>
            <person name="Krizsan K."/>
            <person name="Balestrini R."/>
            <person name="Da Silva C."/>
            <person name="Montanini B."/>
            <person name="Hainaut M."/>
            <person name="Levati E."/>
            <person name="Barry K.W."/>
            <person name="Belfiori B."/>
            <person name="Cichocki N."/>
            <person name="Clum A."/>
            <person name="Dockter R.B."/>
            <person name="Fauchery L."/>
            <person name="Guy J."/>
            <person name="Iotti M."/>
            <person name="Le Tacon F."/>
            <person name="Lindquist E.A."/>
            <person name="Lipzen A."/>
            <person name="Malagnac F."/>
            <person name="Mello A."/>
            <person name="Molinier V."/>
            <person name="Miyauchi S."/>
            <person name="Poulain J."/>
            <person name="Riccioni C."/>
            <person name="Rubini A."/>
            <person name="Sitrit Y."/>
            <person name="Splivallo R."/>
            <person name="Traeger S."/>
            <person name="Wang M."/>
            <person name="Zifcakova L."/>
            <person name="Wipf D."/>
            <person name="Zambonelli A."/>
            <person name="Paolocci F."/>
            <person name="Nowrousian M."/>
            <person name="Ottonello S."/>
            <person name="Baldrian P."/>
            <person name="Spatafora J.W."/>
            <person name="Henrissat B."/>
            <person name="Nagy L.G."/>
            <person name="Aury J.M."/>
            <person name="Wincker P."/>
            <person name="Grigoriev I.V."/>
            <person name="Bonfante P."/>
            <person name="Martin F.M."/>
        </authorList>
    </citation>
    <scope>NUCLEOTIDE SEQUENCE [LARGE SCALE GENOMIC DNA]</scope>
    <source>
        <strain evidence="13 14">120613-1</strain>
    </source>
</reference>
<evidence type="ECO:0000313" key="13">
    <source>
        <dbReference type="EMBL" id="RPB04022.1"/>
    </source>
</evidence>
<dbReference type="InterPro" id="IPR040451">
    <property type="entry name" value="GH81_N"/>
</dbReference>
<dbReference type="PROSITE" id="PS52008">
    <property type="entry name" value="GH81"/>
    <property type="match status" value="1"/>
</dbReference>
<feature type="domain" description="Glycosyl hydrolase family 81 C-terminal" evidence="12">
    <location>
        <begin position="490"/>
        <end position="840"/>
    </location>
</feature>
<dbReference type="EMBL" id="ML120360">
    <property type="protein sequence ID" value="RPB04022.1"/>
    <property type="molecule type" value="Genomic_DNA"/>
</dbReference>
<dbReference type="PANTHER" id="PTHR31983">
    <property type="entry name" value="ENDO-1,3(4)-BETA-GLUCANASE 1"/>
    <property type="match status" value="1"/>
</dbReference>
<keyword evidence="4" id="KW-0378">Hydrolase</keyword>
<dbReference type="InterPro" id="IPR040720">
    <property type="entry name" value="GH81_C"/>
</dbReference>
<dbReference type="GO" id="GO:0000272">
    <property type="term" value="P:polysaccharide catabolic process"/>
    <property type="evidence" value="ECO:0007669"/>
    <property type="project" value="UniProtKB-KW"/>
</dbReference>
<keyword evidence="7" id="KW-0961">Cell wall biogenesis/degradation</keyword>
<dbReference type="OrthoDB" id="4473401at2759"/>
<comment type="similarity">
    <text evidence="2">Belongs to the glycosyl hydrolase 81 family.</text>
</comment>
<feature type="chain" id="PRO_5018089255" description="glucan endo-1,3-beta-D-glucosidase" evidence="10">
    <location>
        <begin position="18"/>
        <end position="849"/>
    </location>
</feature>
<dbReference type="GO" id="GO:0052861">
    <property type="term" value="F:endo-1,3(4)-beta-glucanase activity"/>
    <property type="evidence" value="ECO:0007669"/>
    <property type="project" value="InterPro"/>
</dbReference>
<evidence type="ECO:0000256" key="10">
    <source>
        <dbReference type="SAM" id="SignalP"/>
    </source>
</evidence>
<dbReference type="GO" id="GO:0009986">
    <property type="term" value="C:cell surface"/>
    <property type="evidence" value="ECO:0007669"/>
    <property type="project" value="TreeGrafter"/>
</dbReference>
<dbReference type="STRING" id="1336337.A0A3N4K489"/>
<name>A0A3N4K489_9PEZI</name>
<comment type="catalytic activity">
    <reaction evidence="1">
        <text>Hydrolysis of (1-&gt;3)-beta-D-glucosidic linkages in (1-&gt;3)-beta-D-glucans.</text>
        <dbReference type="EC" id="3.2.1.39"/>
    </reaction>
</comment>
<dbReference type="FunFam" id="2.70.98.30:FF:000006">
    <property type="entry name" value="Endo-1,3-beta-glucanase Engl1"/>
    <property type="match status" value="1"/>
</dbReference>
<feature type="signal peptide" evidence="10">
    <location>
        <begin position="1"/>
        <end position="17"/>
    </location>
</feature>
<dbReference type="EC" id="3.2.1.39" evidence="3"/>
<dbReference type="FunFam" id="1.10.287.1170:FF:000001">
    <property type="entry name" value="Endo-1,3-beta-glucanase Engl1"/>
    <property type="match status" value="1"/>
</dbReference>
<evidence type="ECO:0000313" key="14">
    <source>
        <dbReference type="Proteomes" id="UP000276215"/>
    </source>
</evidence>
<dbReference type="Pfam" id="PF03639">
    <property type="entry name" value="Glyco_hydro_81"/>
    <property type="match status" value="1"/>
</dbReference>
<dbReference type="AlphaFoldDB" id="A0A3N4K489"/>
<evidence type="ECO:0000256" key="7">
    <source>
        <dbReference type="ARBA" id="ARBA00023316"/>
    </source>
</evidence>
<evidence type="ECO:0000256" key="9">
    <source>
        <dbReference type="SAM" id="MobiDB-lite"/>
    </source>
</evidence>
<dbReference type="PANTHER" id="PTHR31983:SF0">
    <property type="entry name" value="GLUCAN ENDO-1,3-BETA-D-GLUCOSIDASE 2"/>
    <property type="match status" value="1"/>
</dbReference>
<organism evidence="13 14">
    <name type="scientific">Choiromyces venosus 120613-1</name>
    <dbReference type="NCBI Taxonomy" id="1336337"/>
    <lineage>
        <taxon>Eukaryota</taxon>
        <taxon>Fungi</taxon>
        <taxon>Dikarya</taxon>
        <taxon>Ascomycota</taxon>
        <taxon>Pezizomycotina</taxon>
        <taxon>Pezizomycetes</taxon>
        <taxon>Pezizales</taxon>
        <taxon>Tuberaceae</taxon>
        <taxon>Choiromyces</taxon>
    </lineage>
</organism>
<keyword evidence="14" id="KW-1185">Reference proteome</keyword>
<dbReference type="GO" id="GO:0071555">
    <property type="term" value="P:cell wall organization"/>
    <property type="evidence" value="ECO:0007669"/>
    <property type="project" value="UniProtKB-KW"/>
</dbReference>
<sequence>MLFSLSLLCLIPSIANAHPRPIGRRQETQITSTTVQPEISVSTSTGISSTAQIPAKPTRKPATTGTIITELDYRGHPRLPPFPTGSISTSPVNSTIANVTFVDLTATSTPFKDAKRIKVEGFVEANIGAAAADPFTPIGTGAPPAMFTRNGNHPVPRKSITNADVPMGTNKFYSNLFLENQDNTVFLQPYSVWWNKGTGQFQSWGLSVSHTEASQLAFGPNPDANPVRYYINPIGIEHFTFSASEFKTSSGMTLDDPTAFSINLNLLANPSTPSTQKLTFPLCQGQGFITGLYTNLTPIFDSAILFRTLTKATSTKVGATKYKIVLEDGNTWLLYATRTAAGEFASPVDGALDFTLVNNHRIQASSNFNGIIQIAKIPADSTAAEDVYDASFGLYCTGVTMSAAVDTAAAYSFNFAKSGVANSGGLLGWALPHHIAAITAGSVKSGMQMRSTTKGVMTAVAGDVWTMTETNLATNIGFYPWKPDGAPNTYSAAALTTIRNAVASDIAQDMDGQSNLNSMYYSGKALSKFAFVCFVAKDIVKDTALTNTCVTKLKAAFNRFSENTQVYPLIYDTVWKGLVSNAIYATGDAGQDFGNGAYNDHHFHYGYHVHAAAVLGYLDSSFLTTEIKDYVNSLIRDFANPATNDPYFPFMRSMDWYHGHSWAKGIFASSDGKDQESTSEDYTATYALKLWGTVTNQPSLVSLAITMLAVQRRSIQSYFLLESTNTNQPANFIANKVTGILFENKVDYTTYFGNNKEYIHGIQMIPLSPVSPYVRSVRFVNEELQELGGDGFINGVVGGWRGLLVANKGIVNPKAAWDWFAQSGFDNNWLDGGASKSWYLAWTGGMAGV</sequence>
<dbReference type="Gene3D" id="1.10.287.1170">
    <property type="entry name" value="glycoside hydrolase family 81 endo-[beta] glucanase"/>
    <property type="match status" value="1"/>
</dbReference>
<feature type="region of interest" description="Disordered" evidence="9">
    <location>
        <begin position="42"/>
        <end position="62"/>
    </location>
</feature>
<feature type="domain" description="Glycosyl hydrolase family 81 N-terminal" evidence="11">
    <location>
        <begin position="153"/>
        <end position="483"/>
    </location>
</feature>
<gene>
    <name evidence="13" type="ORF">L873DRAFT_1800029</name>
</gene>
<evidence type="ECO:0000259" key="11">
    <source>
        <dbReference type="Pfam" id="PF03639"/>
    </source>
</evidence>
<evidence type="ECO:0000256" key="4">
    <source>
        <dbReference type="ARBA" id="ARBA00022801"/>
    </source>
</evidence>
<dbReference type="Proteomes" id="UP000276215">
    <property type="component" value="Unassembled WGS sequence"/>
</dbReference>
<keyword evidence="5" id="KW-0119">Carbohydrate metabolism</keyword>